<keyword evidence="2" id="KW-1185">Reference proteome</keyword>
<protein>
    <submittedName>
        <fullName evidence="1">Uncharacterized protein</fullName>
    </submittedName>
</protein>
<proteinExistence type="predicted"/>
<comment type="caution">
    <text evidence="1">The sequence shown here is derived from an EMBL/GenBank/DDBJ whole genome shotgun (WGS) entry which is preliminary data.</text>
</comment>
<dbReference type="EMBL" id="JADNYM010000005">
    <property type="protein sequence ID" value="MBG0738643.1"/>
    <property type="molecule type" value="Genomic_DNA"/>
</dbReference>
<evidence type="ECO:0000313" key="2">
    <source>
        <dbReference type="Proteomes" id="UP000655366"/>
    </source>
</evidence>
<dbReference type="AlphaFoldDB" id="A0A931G4B9"/>
<reference evidence="1 2" key="1">
    <citation type="submission" date="2020-11" db="EMBL/GenBank/DDBJ databases">
        <title>Arthrobacter antarcticus sp. nov., isolated from Antarctic Soil.</title>
        <authorList>
            <person name="Li J."/>
        </authorList>
    </citation>
    <scope>NUCLEOTIDE SEQUENCE [LARGE SCALE GENOMIC DNA]</scope>
    <source>
        <strain evidence="1 2">Z1-20</strain>
    </source>
</reference>
<dbReference type="RefSeq" id="WP_196395599.1">
    <property type="nucleotide sequence ID" value="NZ_JADNYM010000005.1"/>
</dbReference>
<organism evidence="1 2">
    <name type="scientific">Arthrobacter terrae</name>
    <dbReference type="NCBI Taxonomy" id="2935737"/>
    <lineage>
        <taxon>Bacteria</taxon>
        <taxon>Bacillati</taxon>
        <taxon>Actinomycetota</taxon>
        <taxon>Actinomycetes</taxon>
        <taxon>Micrococcales</taxon>
        <taxon>Micrococcaceae</taxon>
        <taxon>Arthrobacter</taxon>
    </lineage>
</organism>
<sequence length="131" mass="14082">MSIQTEDRQAATAPISSVLWSISDGEFENHFVASPSAAAVWLTDTVMRQHRRGQAPVAAVHLHDPFLGVLWDATADVTDVFTATGWPALTGDILVLRAHVIGILTDILVSNDTPHDVAEPGVPEPHTDTLI</sequence>
<dbReference type="Proteomes" id="UP000655366">
    <property type="component" value="Unassembled WGS sequence"/>
</dbReference>
<accession>A0A931G4B9</accession>
<name>A0A931G4B9_9MICC</name>
<gene>
    <name evidence="1" type="ORF">IV500_04305</name>
</gene>
<evidence type="ECO:0000313" key="1">
    <source>
        <dbReference type="EMBL" id="MBG0738643.1"/>
    </source>
</evidence>